<dbReference type="EMBL" id="CP136920">
    <property type="protein sequence ID" value="WOO41167.1"/>
    <property type="molecule type" value="Genomic_DNA"/>
</dbReference>
<dbReference type="Proteomes" id="UP001304300">
    <property type="component" value="Chromosome"/>
</dbReference>
<dbReference type="Pfam" id="PF09956">
    <property type="entry name" value="Phage_cement_2"/>
    <property type="match status" value="1"/>
</dbReference>
<keyword evidence="2" id="KW-1185">Reference proteome</keyword>
<sequence>MINKLINVIRHEPVFSNVAEGTHAGQVTRMLESDITTRHLLGKIGSASTQVDLADAGDAPLGVITDCGEAGDYVNVSLPGSVDSTLLMIASEAISAGEDVYTAASGKVQDRPLVAGTYYQIGRALTDAAGDGDVLEVEPVSPRKTVVMDAFSGSSIVDFLALSTTYEKAPDKIIMLSE</sequence>
<proteinExistence type="predicted"/>
<evidence type="ECO:0000313" key="1">
    <source>
        <dbReference type="EMBL" id="WOO41167.1"/>
    </source>
</evidence>
<dbReference type="KEGG" id="puo:RZN69_21310"/>
<accession>A0AAQ3LBB8</accession>
<dbReference type="InterPro" id="IPR011231">
    <property type="entry name" value="Phage_VT1-Sakai_H0018"/>
</dbReference>
<protein>
    <submittedName>
        <fullName evidence="1">DUF2190 family protein</fullName>
    </submittedName>
</protein>
<gene>
    <name evidence="1" type="ORF">RZN69_21310</name>
</gene>
<dbReference type="AlphaFoldDB" id="A0AAQ3LBB8"/>
<organism evidence="1 2">
    <name type="scientific">Rubellicoccus peritrichatus</name>
    <dbReference type="NCBI Taxonomy" id="3080537"/>
    <lineage>
        <taxon>Bacteria</taxon>
        <taxon>Pseudomonadati</taxon>
        <taxon>Verrucomicrobiota</taxon>
        <taxon>Opitutia</taxon>
        <taxon>Puniceicoccales</taxon>
        <taxon>Cerasicoccaceae</taxon>
        <taxon>Rubellicoccus</taxon>
    </lineage>
</organism>
<evidence type="ECO:0000313" key="2">
    <source>
        <dbReference type="Proteomes" id="UP001304300"/>
    </source>
</evidence>
<dbReference type="RefSeq" id="WP_317833580.1">
    <property type="nucleotide sequence ID" value="NZ_CP136920.1"/>
</dbReference>
<name>A0AAQ3LBB8_9BACT</name>
<reference evidence="1 2" key="1">
    <citation type="submission" date="2023-10" db="EMBL/GenBank/DDBJ databases">
        <title>Rubellicoccus peritrichatus gen. nov., sp. nov., isolated from an algae of coral reef tank.</title>
        <authorList>
            <person name="Luo J."/>
        </authorList>
    </citation>
    <scope>NUCLEOTIDE SEQUENCE [LARGE SCALE GENOMIC DNA]</scope>
    <source>
        <strain evidence="1 2">CR14</strain>
    </source>
</reference>